<keyword evidence="1" id="KW-0863">Zinc-finger</keyword>
<feature type="region of interest" description="Disordered" evidence="2">
    <location>
        <begin position="305"/>
        <end position="335"/>
    </location>
</feature>
<dbReference type="EMBL" id="MPUK01000002">
    <property type="protein sequence ID" value="ONH68954.1"/>
    <property type="molecule type" value="Genomic_DNA"/>
</dbReference>
<comment type="caution">
    <text evidence="4">The sequence shown here is derived from an EMBL/GenBank/DDBJ whole genome shotgun (WGS) entry which is preliminary data.</text>
</comment>
<keyword evidence="1" id="KW-0479">Metal-binding</keyword>
<dbReference type="GO" id="GO:0008270">
    <property type="term" value="F:zinc ion binding"/>
    <property type="evidence" value="ECO:0007669"/>
    <property type="project" value="UniProtKB-KW"/>
</dbReference>
<dbReference type="Gene3D" id="3.30.160.60">
    <property type="entry name" value="Classic Zinc Finger"/>
    <property type="match status" value="1"/>
</dbReference>
<feature type="compositionally biased region" description="Low complexity" evidence="2">
    <location>
        <begin position="519"/>
        <end position="538"/>
    </location>
</feature>
<feature type="domain" description="C2H2-type" evidence="3">
    <location>
        <begin position="458"/>
        <end position="488"/>
    </location>
</feature>
<feature type="region of interest" description="Disordered" evidence="2">
    <location>
        <begin position="516"/>
        <end position="538"/>
    </location>
</feature>
<evidence type="ECO:0000256" key="2">
    <source>
        <dbReference type="SAM" id="MobiDB-lite"/>
    </source>
</evidence>
<dbReference type="STRING" id="36022.A0A1V2LB23"/>
<dbReference type="Proteomes" id="UP000189513">
    <property type="component" value="Unassembled WGS sequence"/>
</dbReference>
<feature type="compositionally biased region" description="Basic and acidic residues" evidence="2">
    <location>
        <begin position="254"/>
        <end position="278"/>
    </location>
</feature>
<dbReference type="PROSITE" id="PS00028">
    <property type="entry name" value="ZINC_FINGER_C2H2_1"/>
    <property type="match status" value="1"/>
</dbReference>
<dbReference type="PROSITE" id="PS50157">
    <property type="entry name" value="ZINC_FINGER_C2H2_2"/>
    <property type="match status" value="1"/>
</dbReference>
<accession>A0A1V2LB23</accession>
<feature type="region of interest" description="Disordered" evidence="2">
    <location>
        <begin position="254"/>
        <end position="282"/>
    </location>
</feature>
<evidence type="ECO:0000259" key="3">
    <source>
        <dbReference type="PROSITE" id="PS50157"/>
    </source>
</evidence>
<organism evidence="4 5">
    <name type="scientific">Cyberlindnera fabianii</name>
    <name type="common">Yeast</name>
    <name type="synonym">Hansenula fabianii</name>
    <dbReference type="NCBI Taxonomy" id="36022"/>
    <lineage>
        <taxon>Eukaryota</taxon>
        <taxon>Fungi</taxon>
        <taxon>Dikarya</taxon>
        <taxon>Ascomycota</taxon>
        <taxon>Saccharomycotina</taxon>
        <taxon>Saccharomycetes</taxon>
        <taxon>Phaffomycetales</taxon>
        <taxon>Phaffomycetaceae</taxon>
        <taxon>Cyberlindnera</taxon>
    </lineage>
</organism>
<evidence type="ECO:0000313" key="5">
    <source>
        <dbReference type="Proteomes" id="UP000189513"/>
    </source>
</evidence>
<gene>
    <name evidence="4" type="ORF">BON22_1384</name>
</gene>
<keyword evidence="1" id="KW-0862">Zinc</keyword>
<keyword evidence="5" id="KW-1185">Reference proteome</keyword>
<name>A0A1V2LB23_CYBFA</name>
<proteinExistence type="predicted"/>
<dbReference type="SMART" id="SM00355">
    <property type="entry name" value="ZnF_C2H2"/>
    <property type="match status" value="3"/>
</dbReference>
<evidence type="ECO:0000256" key="1">
    <source>
        <dbReference type="PROSITE-ProRule" id="PRU00042"/>
    </source>
</evidence>
<dbReference type="AlphaFoldDB" id="A0A1V2LB23"/>
<reference evidence="5" key="1">
    <citation type="journal article" date="2017" name="Genome Announc.">
        <title>Genome sequences of Cyberlindnera fabianii 65, Pichia kudriavzevii 129, and Saccharomyces cerevisiae 131 isolated from fermented masau fruits in Zimbabwe.</title>
        <authorList>
            <person name="van Rijswijck I.M.H."/>
            <person name="Derks M.F.L."/>
            <person name="Abee T."/>
            <person name="de Ridder D."/>
            <person name="Smid E.J."/>
        </authorList>
    </citation>
    <scope>NUCLEOTIDE SEQUENCE [LARGE SCALE GENOMIC DNA]</scope>
    <source>
        <strain evidence="5">65</strain>
    </source>
</reference>
<dbReference type="InterPro" id="IPR013087">
    <property type="entry name" value="Znf_C2H2_type"/>
</dbReference>
<dbReference type="VEuPathDB" id="FungiDB:BON22_1384"/>
<protein>
    <submittedName>
        <fullName evidence="4">Zinc finger protein RME1</fullName>
    </submittedName>
</protein>
<evidence type="ECO:0000313" key="4">
    <source>
        <dbReference type="EMBL" id="ONH68954.1"/>
    </source>
</evidence>
<sequence length="538" mass="60646">MDTHEPAASHQQQNGQLQDHFGTHSIEHLSEQSYGTDPLLTNLFPNDLSLSNVAPQYIDASLLSSFSEEMPNLDLSYSYDDSMINDSPIESPLSANVSFLSDNQNTSFYQQTNDSYVQRMAEVCTTNTPLERVSHSWAPTSLARINSSNSSHTQFRMEERFKEPYATPLTASVQPATPFVTTQQEQYVTVNPNATQQYHTLGAIDHQQLPTPDEPNALTSTYFPEPPSETMVTVDMIPAENVRRLERYLERVKDVHQDDVEEQNDRGEDQEGEGRANEDISPIGTTHIDANAVDGAPLQGNTLIKGRGGYSEKKRPSLKSVSSSGSIRKPNGKNMRGERVELRDFTAENVYRPLVKALQADTVLWTKVKCTKKKGIYKCSHCPGIFASLLDLAKHLDEFKIVRPYRCPFSDCPWSVLGLPRRAEVRRHCAAQHSHVIPNGDDGYPGTGKYTPTTADQFDCTSPFCDKKFKRKDACKRHYKLVHSNPDSRFNKMVERIKKKYRTEETVALKELILHHQQSSNNNRSRRNSSSPVNSHSP</sequence>